<comment type="caution">
    <text evidence="6">The sequence shown here is derived from an EMBL/GenBank/DDBJ whole genome shotgun (WGS) entry which is preliminary data.</text>
</comment>
<dbReference type="Pfam" id="PF01753">
    <property type="entry name" value="zf-MYND"/>
    <property type="match status" value="1"/>
</dbReference>
<feature type="domain" description="MYND-type" evidence="5">
    <location>
        <begin position="105"/>
        <end position="141"/>
    </location>
</feature>
<keyword evidence="3" id="KW-0862">Zinc</keyword>
<dbReference type="SUPFAM" id="SSF144232">
    <property type="entry name" value="HIT/MYND zinc finger-like"/>
    <property type="match status" value="1"/>
</dbReference>
<evidence type="ECO:0000256" key="3">
    <source>
        <dbReference type="ARBA" id="ARBA00022833"/>
    </source>
</evidence>
<dbReference type="PROSITE" id="PS50865">
    <property type="entry name" value="ZF_MYND_2"/>
    <property type="match status" value="1"/>
</dbReference>
<dbReference type="Gene3D" id="6.10.140.2220">
    <property type="match status" value="1"/>
</dbReference>
<sequence length="160" mass="18647">HWCLLSEIKHGYPLFSNQFWVKDKEGTEYLVAFHLQDRSKFLESIRPQCKDGYTLCLMDAEKHLFFDGQIGVRVQDERVVKILPCSLEKLFDMKRKAASKPQGHCTVCGAAAALGCSKCKSVYCNQKCQLLDWNRDHKKDCVVLKEIFNFGEFVWDWFKD</sequence>
<gene>
    <name evidence="6" type="ORF">FB45DRAFT_750876</name>
</gene>
<dbReference type="AlphaFoldDB" id="A0AAD7FI21"/>
<keyword evidence="1" id="KW-0479">Metal-binding</keyword>
<name>A0AAD7FI21_9AGAR</name>
<accession>A0AAD7FI21</accession>
<dbReference type="EMBL" id="JARKIF010000012">
    <property type="protein sequence ID" value="KAJ7625586.1"/>
    <property type="molecule type" value="Genomic_DNA"/>
</dbReference>
<dbReference type="GO" id="GO:0008270">
    <property type="term" value="F:zinc ion binding"/>
    <property type="evidence" value="ECO:0007669"/>
    <property type="project" value="UniProtKB-KW"/>
</dbReference>
<evidence type="ECO:0000256" key="4">
    <source>
        <dbReference type="PROSITE-ProRule" id="PRU00134"/>
    </source>
</evidence>
<evidence type="ECO:0000259" key="5">
    <source>
        <dbReference type="PROSITE" id="PS50865"/>
    </source>
</evidence>
<dbReference type="Proteomes" id="UP001221142">
    <property type="component" value="Unassembled WGS sequence"/>
</dbReference>
<protein>
    <recommendedName>
        <fullName evidence="5">MYND-type domain-containing protein</fullName>
    </recommendedName>
</protein>
<evidence type="ECO:0000313" key="6">
    <source>
        <dbReference type="EMBL" id="KAJ7625586.1"/>
    </source>
</evidence>
<keyword evidence="2 4" id="KW-0863">Zinc-finger</keyword>
<evidence type="ECO:0000256" key="1">
    <source>
        <dbReference type="ARBA" id="ARBA00022723"/>
    </source>
</evidence>
<evidence type="ECO:0000256" key="2">
    <source>
        <dbReference type="ARBA" id="ARBA00022771"/>
    </source>
</evidence>
<dbReference type="InterPro" id="IPR002893">
    <property type="entry name" value="Znf_MYND"/>
</dbReference>
<keyword evidence="7" id="KW-1185">Reference proteome</keyword>
<organism evidence="6 7">
    <name type="scientific">Roridomyces roridus</name>
    <dbReference type="NCBI Taxonomy" id="1738132"/>
    <lineage>
        <taxon>Eukaryota</taxon>
        <taxon>Fungi</taxon>
        <taxon>Dikarya</taxon>
        <taxon>Basidiomycota</taxon>
        <taxon>Agaricomycotina</taxon>
        <taxon>Agaricomycetes</taxon>
        <taxon>Agaricomycetidae</taxon>
        <taxon>Agaricales</taxon>
        <taxon>Marasmiineae</taxon>
        <taxon>Mycenaceae</taxon>
        <taxon>Roridomyces</taxon>
    </lineage>
</organism>
<proteinExistence type="predicted"/>
<reference evidence="6" key="1">
    <citation type="submission" date="2023-03" db="EMBL/GenBank/DDBJ databases">
        <title>Massive genome expansion in bonnet fungi (Mycena s.s.) driven by repeated elements and novel gene families across ecological guilds.</title>
        <authorList>
            <consortium name="Lawrence Berkeley National Laboratory"/>
            <person name="Harder C.B."/>
            <person name="Miyauchi S."/>
            <person name="Viragh M."/>
            <person name="Kuo A."/>
            <person name="Thoen E."/>
            <person name="Andreopoulos B."/>
            <person name="Lu D."/>
            <person name="Skrede I."/>
            <person name="Drula E."/>
            <person name="Henrissat B."/>
            <person name="Morin E."/>
            <person name="Kohler A."/>
            <person name="Barry K."/>
            <person name="LaButti K."/>
            <person name="Morin E."/>
            <person name="Salamov A."/>
            <person name="Lipzen A."/>
            <person name="Mereny Z."/>
            <person name="Hegedus B."/>
            <person name="Baldrian P."/>
            <person name="Stursova M."/>
            <person name="Weitz H."/>
            <person name="Taylor A."/>
            <person name="Grigoriev I.V."/>
            <person name="Nagy L.G."/>
            <person name="Martin F."/>
            <person name="Kauserud H."/>
        </authorList>
    </citation>
    <scope>NUCLEOTIDE SEQUENCE</scope>
    <source>
        <strain evidence="6">9284</strain>
    </source>
</reference>
<evidence type="ECO:0000313" key="7">
    <source>
        <dbReference type="Proteomes" id="UP001221142"/>
    </source>
</evidence>
<feature type="non-terminal residue" evidence="6">
    <location>
        <position position="1"/>
    </location>
</feature>